<sequence>MNMVNNNQLRIKDFPKEISKIAQERFIKGDNLIINLKEINISPIQSVLIVLYYYDYLSFIYKAGKGLILYKQIERYMKEYQNISVRHTRNVIEEMYFYRLIEKSNKWGNCYIKMTNPSYRFFSNGKNLKKSQEIGSLKRNIFITEHYLRYKPDMRESFINIIAGQNILQAERLEQLEKHNIFLENITKDKEDNLIIHFGLLDISSTININTIKEKIELINSFFNLNYNNIHFRLNINTQDNTRYQFLKNKWNKSTPYVKATRFKSITFTNLSIKRYFTFNADSQITEQ</sequence>
<name>A0A974BI19_SEDHY</name>
<evidence type="ECO:0000313" key="1">
    <source>
        <dbReference type="EMBL" id="NYB73497.1"/>
    </source>
</evidence>
<proteinExistence type="predicted"/>
<dbReference type="AlphaFoldDB" id="A0A974BI19"/>
<protein>
    <submittedName>
        <fullName evidence="1">Uncharacterized protein</fullName>
    </submittedName>
</protein>
<organism evidence="1 2">
    <name type="scientific">Sedimentibacter hydroxybenzoicus DSM 7310</name>
    <dbReference type="NCBI Taxonomy" id="1123245"/>
    <lineage>
        <taxon>Bacteria</taxon>
        <taxon>Bacillati</taxon>
        <taxon>Bacillota</taxon>
        <taxon>Tissierellia</taxon>
        <taxon>Sedimentibacter</taxon>
    </lineage>
</organism>
<dbReference type="EMBL" id="JACBNQ010000003">
    <property type="protein sequence ID" value="NYB73497.1"/>
    <property type="molecule type" value="Genomic_DNA"/>
</dbReference>
<evidence type="ECO:0000313" key="2">
    <source>
        <dbReference type="Proteomes" id="UP000611629"/>
    </source>
</evidence>
<accession>A0A974BI19</accession>
<reference evidence="1" key="1">
    <citation type="submission" date="2020-07" db="EMBL/GenBank/DDBJ databases">
        <title>Genomic analysis of a strain of Sedimentibacter Hydroxybenzoicus DSM7310.</title>
        <authorList>
            <person name="Ma S."/>
        </authorList>
    </citation>
    <scope>NUCLEOTIDE SEQUENCE</scope>
    <source>
        <strain evidence="1">DSM 7310</strain>
    </source>
</reference>
<dbReference type="Proteomes" id="UP000611629">
    <property type="component" value="Unassembled WGS sequence"/>
</dbReference>
<comment type="caution">
    <text evidence="1">The sequence shown here is derived from an EMBL/GenBank/DDBJ whole genome shotgun (WGS) entry which is preliminary data.</text>
</comment>
<keyword evidence="2" id="KW-1185">Reference proteome</keyword>
<dbReference type="RefSeq" id="WP_179237191.1">
    <property type="nucleotide sequence ID" value="NZ_JACBNQ010000003.1"/>
</dbReference>
<gene>
    <name evidence="1" type="ORF">HZF24_05025</name>
</gene>